<evidence type="ECO:0000313" key="1">
    <source>
        <dbReference type="EMBL" id="GIX86604.1"/>
    </source>
</evidence>
<dbReference type="EMBL" id="BPLR01003603">
    <property type="protein sequence ID" value="GIX86604.1"/>
    <property type="molecule type" value="Genomic_DNA"/>
</dbReference>
<protein>
    <submittedName>
        <fullName evidence="1">Uncharacterized protein</fullName>
    </submittedName>
</protein>
<gene>
    <name evidence="1" type="ORF">CEXT_587781</name>
</gene>
<dbReference type="AlphaFoldDB" id="A0AAV4NP89"/>
<evidence type="ECO:0000313" key="2">
    <source>
        <dbReference type="Proteomes" id="UP001054945"/>
    </source>
</evidence>
<sequence length="90" mass="10915">MKVKTIKLLIELQKFWNLETLRIKDDPVDKKLYDKQMLEQFDESIKFSDGRGEVKLPRKFDNIDVAKIPKNIWLRDLERKLRLCLKIKKQ</sequence>
<organism evidence="1 2">
    <name type="scientific">Caerostris extrusa</name>
    <name type="common">Bark spider</name>
    <name type="synonym">Caerostris bankana</name>
    <dbReference type="NCBI Taxonomy" id="172846"/>
    <lineage>
        <taxon>Eukaryota</taxon>
        <taxon>Metazoa</taxon>
        <taxon>Ecdysozoa</taxon>
        <taxon>Arthropoda</taxon>
        <taxon>Chelicerata</taxon>
        <taxon>Arachnida</taxon>
        <taxon>Araneae</taxon>
        <taxon>Araneomorphae</taxon>
        <taxon>Entelegynae</taxon>
        <taxon>Araneoidea</taxon>
        <taxon>Araneidae</taxon>
        <taxon>Caerostris</taxon>
    </lineage>
</organism>
<comment type="caution">
    <text evidence="1">The sequence shown here is derived from an EMBL/GenBank/DDBJ whole genome shotgun (WGS) entry which is preliminary data.</text>
</comment>
<accession>A0AAV4NP89</accession>
<proteinExistence type="predicted"/>
<keyword evidence="2" id="KW-1185">Reference proteome</keyword>
<reference evidence="1 2" key="1">
    <citation type="submission" date="2021-06" db="EMBL/GenBank/DDBJ databases">
        <title>Caerostris extrusa draft genome.</title>
        <authorList>
            <person name="Kono N."/>
            <person name="Arakawa K."/>
        </authorList>
    </citation>
    <scope>NUCLEOTIDE SEQUENCE [LARGE SCALE GENOMIC DNA]</scope>
</reference>
<dbReference type="Proteomes" id="UP001054945">
    <property type="component" value="Unassembled WGS sequence"/>
</dbReference>
<name>A0AAV4NP89_CAEEX</name>